<dbReference type="Pfam" id="PF01075">
    <property type="entry name" value="Glyco_transf_9"/>
    <property type="match status" value="1"/>
</dbReference>
<name>A0A0B8QSQ4_9VIBR</name>
<protein>
    <submittedName>
        <fullName evidence="3">Lipopolysaccharide heptosyltransferase III</fullName>
    </submittedName>
</protein>
<dbReference type="GO" id="GO:0008713">
    <property type="term" value="F:ADP-heptose-lipopolysaccharide heptosyltransferase activity"/>
    <property type="evidence" value="ECO:0007669"/>
    <property type="project" value="TreeGrafter"/>
</dbReference>
<reference evidence="3 4" key="2">
    <citation type="submission" date="2015-01" db="EMBL/GenBank/DDBJ databases">
        <authorList>
            <consortium name="NBRP consortium"/>
            <person name="Sawabe T."/>
            <person name="Meirelles P."/>
            <person name="Feng G."/>
            <person name="Sayaka M."/>
            <person name="Hattori M."/>
            <person name="Ohkuma M."/>
        </authorList>
    </citation>
    <scope>NUCLEOTIDE SEQUENCE [LARGE SCALE GENOMIC DNA]</scope>
    <source>
        <strain evidence="4">JCM 19241</strain>
    </source>
</reference>
<evidence type="ECO:0000313" key="4">
    <source>
        <dbReference type="Proteomes" id="UP000031666"/>
    </source>
</evidence>
<dbReference type="PANTHER" id="PTHR30160:SF1">
    <property type="entry name" value="LIPOPOLYSACCHARIDE 1,2-N-ACETYLGLUCOSAMINETRANSFERASE-RELATED"/>
    <property type="match status" value="1"/>
</dbReference>
<evidence type="ECO:0000313" key="3">
    <source>
        <dbReference type="EMBL" id="GAM77269.1"/>
    </source>
</evidence>
<dbReference type="AlphaFoldDB" id="A0A0B8QSQ4"/>
<dbReference type="GO" id="GO:0009244">
    <property type="term" value="P:lipopolysaccharide core region biosynthetic process"/>
    <property type="evidence" value="ECO:0007669"/>
    <property type="project" value="TreeGrafter"/>
</dbReference>
<dbReference type="STRING" id="1481914.JCM19241_1739"/>
<reference evidence="3 4" key="1">
    <citation type="submission" date="2015-01" db="EMBL/GenBank/DDBJ databases">
        <title>Vibrio sp. C94 JCM 19241 whole genome shotgun sequence.</title>
        <authorList>
            <person name="Sawabe T."/>
            <person name="Meirelles P."/>
            <person name="Feng G."/>
            <person name="Sayaka M."/>
            <person name="Hattori M."/>
            <person name="Ohkuma M."/>
        </authorList>
    </citation>
    <scope>NUCLEOTIDE SEQUENCE [LARGE SCALE GENOMIC DNA]</scope>
    <source>
        <strain evidence="4">JCM 19241</strain>
    </source>
</reference>
<dbReference type="InterPro" id="IPR051199">
    <property type="entry name" value="LPS_LOS_Heptosyltrfase"/>
</dbReference>
<dbReference type="InterPro" id="IPR002201">
    <property type="entry name" value="Glyco_trans_9"/>
</dbReference>
<dbReference type="Gene3D" id="3.40.50.2000">
    <property type="entry name" value="Glycogen Phosphorylase B"/>
    <property type="match status" value="2"/>
</dbReference>
<sequence>MPQKILLVSTMLFGDGLLATGLTRSLRVAYPNSQIDVLVTRNGRLAFEGNPDIDAVIHISKKPSFKEMLQFARENFRKYDLVLNDRDSERPVIYSLIAGKMRIGFVKPKIVKLQSILYSHAVDIDATSEHRFYRNMRLLEPLGIKKEMRVVSPEPETRELPFELPSKYLVLHAPASMEFKQWPVSGWKVLANQLAQSGYFLVFTGAKSERDQEIVNQVSSALPERSYLDASGKLTIQQTSLLIKNSMGFVGPDTGPAHLASGYNIKQILLFGGTLPDVWAPWPYEYAISSQPFSRRKAHQTVNNITVLQSELECVPCNKGYCQRTCSVKPDCLADISARRVFDVIQHEIPLN</sequence>
<gene>
    <name evidence="3" type="ORF">JCM19241_1739</name>
</gene>
<keyword evidence="2 3" id="KW-0808">Transferase</keyword>
<organism evidence="3 4">
    <name type="scientific">Vibrio ishigakensis</name>
    <dbReference type="NCBI Taxonomy" id="1481914"/>
    <lineage>
        <taxon>Bacteria</taxon>
        <taxon>Pseudomonadati</taxon>
        <taxon>Pseudomonadota</taxon>
        <taxon>Gammaproteobacteria</taxon>
        <taxon>Vibrionales</taxon>
        <taxon>Vibrionaceae</taxon>
        <taxon>Vibrio</taxon>
    </lineage>
</organism>
<dbReference type="CDD" id="cd03789">
    <property type="entry name" value="GT9_LPS_heptosyltransferase"/>
    <property type="match status" value="1"/>
</dbReference>
<comment type="caution">
    <text evidence="3">The sequence shown here is derived from an EMBL/GenBank/DDBJ whole genome shotgun (WGS) entry which is preliminary data.</text>
</comment>
<proteinExistence type="predicted"/>
<dbReference type="Proteomes" id="UP000031666">
    <property type="component" value="Unassembled WGS sequence"/>
</dbReference>
<dbReference type="SUPFAM" id="SSF53756">
    <property type="entry name" value="UDP-Glycosyltransferase/glycogen phosphorylase"/>
    <property type="match status" value="1"/>
</dbReference>
<dbReference type="GO" id="GO:0005829">
    <property type="term" value="C:cytosol"/>
    <property type="evidence" value="ECO:0007669"/>
    <property type="project" value="TreeGrafter"/>
</dbReference>
<keyword evidence="1" id="KW-0328">Glycosyltransferase</keyword>
<accession>A0A0B8QSQ4</accession>
<dbReference type="EMBL" id="BBSC01000008">
    <property type="protein sequence ID" value="GAM77269.1"/>
    <property type="molecule type" value="Genomic_DNA"/>
</dbReference>
<evidence type="ECO:0000256" key="1">
    <source>
        <dbReference type="ARBA" id="ARBA00022676"/>
    </source>
</evidence>
<evidence type="ECO:0000256" key="2">
    <source>
        <dbReference type="ARBA" id="ARBA00022679"/>
    </source>
</evidence>
<dbReference type="PANTHER" id="PTHR30160">
    <property type="entry name" value="TETRAACYLDISACCHARIDE 4'-KINASE-RELATED"/>
    <property type="match status" value="1"/>
</dbReference>